<dbReference type="AlphaFoldDB" id="A0A382YND7"/>
<dbReference type="EMBL" id="UINC01177121">
    <property type="protein sequence ID" value="SVD84580.1"/>
    <property type="molecule type" value="Genomic_DNA"/>
</dbReference>
<proteinExistence type="predicted"/>
<evidence type="ECO:0000313" key="1">
    <source>
        <dbReference type="EMBL" id="SVD84580.1"/>
    </source>
</evidence>
<protein>
    <submittedName>
        <fullName evidence="1">Uncharacterized protein</fullName>
    </submittedName>
</protein>
<organism evidence="1">
    <name type="scientific">marine metagenome</name>
    <dbReference type="NCBI Taxonomy" id="408172"/>
    <lineage>
        <taxon>unclassified sequences</taxon>
        <taxon>metagenomes</taxon>
        <taxon>ecological metagenomes</taxon>
    </lineage>
</organism>
<sequence>MFTELTAKIGEKITIRRFSCFRLGEG</sequence>
<name>A0A382YND7_9ZZZZ</name>
<reference evidence="1" key="1">
    <citation type="submission" date="2018-05" db="EMBL/GenBank/DDBJ databases">
        <authorList>
            <person name="Lanie J.A."/>
            <person name="Ng W.-L."/>
            <person name="Kazmierczak K.M."/>
            <person name="Andrzejewski T.M."/>
            <person name="Davidsen T.M."/>
            <person name="Wayne K.J."/>
            <person name="Tettelin H."/>
            <person name="Glass J.I."/>
            <person name="Rusch D."/>
            <person name="Podicherti R."/>
            <person name="Tsui H.-C.T."/>
            <person name="Winkler M.E."/>
        </authorList>
    </citation>
    <scope>NUCLEOTIDE SEQUENCE</scope>
</reference>
<accession>A0A382YND7</accession>
<gene>
    <name evidence="1" type="ORF">METZ01_LOCUS437434</name>
</gene>